<reference evidence="5" key="1">
    <citation type="journal article" date="2023" name="Commun. Biol.">
        <title>Genome analysis of Parmales, the sister group of diatoms, reveals the evolutionary specialization of diatoms from phago-mixotrophs to photoautotrophs.</title>
        <authorList>
            <person name="Ban H."/>
            <person name="Sato S."/>
            <person name="Yoshikawa S."/>
            <person name="Yamada K."/>
            <person name="Nakamura Y."/>
            <person name="Ichinomiya M."/>
            <person name="Sato N."/>
            <person name="Blanc-Mathieu R."/>
            <person name="Endo H."/>
            <person name="Kuwata A."/>
            <person name="Ogata H."/>
        </authorList>
    </citation>
    <scope>NUCLEOTIDE SEQUENCE [LARGE SCALE GENOMIC DNA]</scope>
</reference>
<feature type="domain" description="BZIP" evidence="3">
    <location>
        <begin position="114"/>
        <end position="158"/>
    </location>
</feature>
<name>A0A9W7GFQ1_9STRA</name>
<feature type="region of interest" description="Disordered" evidence="2">
    <location>
        <begin position="1"/>
        <end position="28"/>
    </location>
</feature>
<dbReference type="Proteomes" id="UP001165065">
    <property type="component" value="Unassembled WGS sequence"/>
</dbReference>
<feature type="compositionally biased region" description="Polar residues" evidence="2">
    <location>
        <begin position="17"/>
        <end position="28"/>
    </location>
</feature>
<sequence>MATRGATGSAGGRSKRQANFGQWKTPPTQQFINQQGNNDQWQDPNLAAAAYQRGAADAIEQMQKVGSVGDLQVLGDMNLVGDAGAGYDGGGGGFDRSVSMPDMASFNAKAIIDDDKRKKRLARNRASARLRRLRKKNLVESYEAEVGVLESSLAKLKEHKWGTGQHESLLEALSMDRGQQALPQADRKALINAILAQQYSHVCNLLDTQLESVVLNLYCRNKQEEGGGLQGVDEETREGRMKIFKEIDDLLGLTPAQVEKLSKATGNSLQNRGAITTALLALSALSDSNWLQNSGIETTTSGFLNILNPAQTSKFLLWTDNNSEAIEQLDYVNAPMEGAMPPKAPVFFFGNEDGMGDEGGGGE</sequence>
<proteinExistence type="predicted"/>
<comment type="caution">
    <text evidence="4">The sequence shown here is derived from an EMBL/GenBank/DDBJ whole genome shotgun (WGS) entry which is preliminary data.</text>
</comment>
<dbReference type="SMART" id="SM00338">
    <property type="entry name" value="BRLZ"/>
    <property type="match status" value="1"/>
</dbReference>
<feature type="coiled-coil region" evidence="1">
    <location>
        <begin position="116"/>
        <end position="159"/>
    </location>
</feature>
<evidence type="ECO:0000313" key="5">
    <source>
        <dbReference type="Proteomes" id="UP001165065"/>
    </source>
</evidence>
<accession>A0A9W7GFQ1</accession>
<gene>
    <name evidence="4" type="ORF">TrCOL_g10686</name>
</gene>
<evidence type="ECO:0000313" key="4">
    <source>
        <dbReference type="EMBL" id="GMI42910.1"/>
    </source>
</evidence>
<keyword evidence="5" id="KW-1185">Reference proteome</keyword>
<dbReference type="EMBL" id="BRYA01000184">
    <property type="protein sequence ID" value="GMI42910.1"/>
    <property type="molecule type" value="Genomic_DNA"/>
</dbReference>
<dbReference type="PROSITE" id="PS50217">
    <property type="entry name" value="BZIP"/>
    <property type="match status" value="1"/>
</dbReference>
<dbReference type="GO" id="GO:0003700">
    <property type="term" value="F:DNA-binding transcription factor activity"/>
    <property type="evidence" value="ECO:0007669"/>
    <property type="project" value="InterPro"/>
</dbReference>
<dbReference type="InterPro" id="IPR004827">
    <property type="entry name" value="bZIP"/>
</dbReference>
<evidence type="ECO:0000256" key="2">
    <source>
        <dbReference type="SAM" id="MobiDB-lite"/>
    </source>
</evidence>
<dbReference type="InterPro" id="IPR046347">
    <property type="entry name" value="bZIP_sf"/>
</dbReference>
<keyword evidence="1" id="KW-0175">Coiled coil</keyword>
<dbReference type="AlphaFoldDB" id="A0A9W7GFQ1"/>
<organism evidence="4 5">
    <name type="scientific">Triparma columacea</name>
    <dbReference type="NCBI Taxonomy" id="722753"/>
    <lineage>
        <taxon>Eukaryota</taxon>
        <taxon>Sar</taxon>
        <taxon>Stramenopiles</taxon>
        <taxon>Ochrophyta</taxon>
        <taxon>Bolidophyceae</taxon>
        <taxon>Parmales</taxon>
        <taxon>Triparmaceae</taxon>
        <taxon>Triparma</taxon>
    </lineage>
</organism>
<dbReference type="SUPFAM" id="SSF57959">
    <property type="entry name" value="Leucine zipper domain"/>
    <property type="match status" value="1"/>
</dbReference>
<protein>
    <recommendedName>
        <fullName evidence="3">BZIP domain-containing protein</fullName>
    </recommendedName>
</protein>
<dbReference type="OrthoDB" id="158712at2759"/>
<evidence type="ECO:0000256" key="1">
    <source>
        <dbReference type="SAM" id="Coils"/>
    </source>
</evidence>
<evidence type="ECO:0000259" key="3">
    <source>
        <dbReference type="PROSITE" id="PS50217"/>
    </source>
</evidence>
<dbReference type="Gene3D" id="1.20.5.170">
    <property type="match status" value="1"/>
</dbReference>